<gene>
    <name evidence="2" type="ORF">BN1211_4751</name>
</gene>
<accession>A0A0H5C7F4</accession>
<evidence type="ECO:0000256" key="1">
    <source>
        <dbReference type="SAM" id="MobiDB-lite"/>
    </source>
</evidence>
<organism evidence="2 3">
    <name type="scientific">Cyberlindnera jadinii (strain ATCC 18201 / CBS 1600 / BCRC 20928 / JCM 3617 / NBRC 0987 / NRRL Y-1542)</name>
    <name type="common">Torula yeast</name>
    <name type="synonym">Candida utilis</name>
    <dbReference type="NCBI Taxonomy" id="983966"/>
    <lineage>
        <taxon>Eukaryota</taxon>
        <taxon>Fungi</taxon>
        <taxon>Dikarya</taxon>
        <taxon>Ascomycota</taxon>
        <taxon>Saccharomycotina</taxon>
        <taxon>Saccharomycetes</taxon>
        <taxon>Phaffomycetales</taxon>
        <taxon>Phaffomycetaceae</taxon>
        <taxon>Cyberlindnera</taxon>
    </lineage>
</organism>
<proteinExistence type="predicted"/>
<dbReference type="EMBL" id="CDQK01000005">
    <property type="protein sequence ID" value="CEP24043.1"/>
    <property type="molecule type" value="Genomic_DNA"/>
</dbReference>
<name>A0A0H5C7F4_CYBJN</name>
<feature type="compositionally biased region" description="Polar residues" evidence="1">
    <location>
        <begin position="16"/>
        <end position="41"/>
    </location>
</feature>
<reference evidence="3" key="1">
    <citation type="journal article" date="2015" name="J. Biotechnol.">
        <title>The structure of the Cyberlindnera jadinii genome and its relation to Candida utilis analyzed by the occurrence of single nucleotide polymorphisms.</title>
        <authorList>
            <person name="Rupp O."/>
            <person name="Brinkrolf K."/>
            <person name="Buerth C."/>
            <person name="Kunigo M."/>
            <person name="Schneider J."/>
            <person name="Jaenicke S."/>
            <person name="Goesmann A."/>
            <person name="Puehler A."/>
            <person name="Jaeger K.-E."/>
            <person name="Ernst J.F."/>
        </authorList>
    </citation>
    <scope>NUCLEOTIDE SEQUENCE [LARGE SCALE GENOMIC DNA]</scope>
    <source>
        <strain evidence="3">ATCC 18201 / CBS 1600 / BCRC 20928 / JCM 3617 / NBRC 0987 / NRRL Y-1542</strain>
    </source>
</reference>
<sequence length="67" mass="7591">MVTYSYTLFKPATHGSVKSPQASSARGFKNSPQEQSENNNFDPLKYFNFPEFPKVETSDIYGGDHKK</sequence>
<evidence type="ECO:0000313" key="2">
    <source>
        <dbReference type="EMBL" id="CEP24043.1"/>
    </source>
</evidence>
<evidence type="ECO:0000313" key="3">
    <source>
        <dbReference type="Proteomes" id="UP000038830"/>
    </source>
</evidence>
<protein>
    <submittedName>
        <fullName evidence="2">Uncharacterized protein</fullName>
    </submittedName>
</protein>
<feature type="region of interest" description="Disordered" evidence="1">
    <location>
        <begin position="13"/>
        <end position="42"/>
    </location>
</feature>
<dbReference type="Proteomes" id="UP000038830">
    <property type="component" value="Unassembled WGS sequence"/>
</dbReference>
<dbReference type="AlphaFoldDB" id="A0A0H5C7F4"/>